<dbReference type="NCBIfam" id="TIGR01001">
    <property type="entry name" value="metA"/>
    <property type="match status" value="1"/>
</dbReference>
<keyword evidence="2 5" id="KW-0028">Amino-acid biosynthesis</keyword>
<gene>
    <name evidence="6" type="primary">metA</name>
    <name evidence="5" type="synonym">metAS</name>
    <name evidence="6" type="ORF">KHX94_16455</name>
</gene>
<protein>
    <recommendedName>
        <fullName evidence="5">Homoserine O-succinyltransferase</fullName>
        <shortName evidence="5">HST</shortName>
        <ecNumber evidence="5">2.3.1.46</ecNumber>
    </recommendedName>
    <alternativeName>
        <fullName evidence="5">Homoserine transsuccinylase</fullName>
        <shortName evidence="5">HTS</shortName>
    </alternativeName>
</protein>
<keyword evidence="3 5" id="KW-0808">Transferase</keyword>
<comment type="pathway">
    <text evidence="5">Amino-acid biosynthesis; L-methionine biosynthesis via de novo pathway; O-succinyl-L-homoserine from L-homoserine: step 1/1.</text>
</comment>
<proteinExistence type="inferred from homology"/>
<feature type="binding site" evidence="5">
    <location>
        <position position="163"/>
    </location>
    <ligand>
        <name>substrate</name>
    </ligand>
</feature>
<dbReference type="RefSeq" id="WP_213683494.1">
    <property type="nucleotide sequence ID" value="NZ_CP074572.1"/>
</dbReference>
<accession>A0ABX8DJM9</accession>
<comment type="function">
    <text evidence="5">Transfers a succinyl group from succinyl-CoA to L-homoserine, forming succinyl-L-homoserine.</text>
</comment>
<dbReference type="InterPro" id="IPR033752">
    <property type="entry name" value="MetA_family"/>
</dbReference>
<feature type="site" description="Important for substrate specificity" evidence="5">
    <location>
        <position position="192"/>
    </location>
</feature>
<dbReference type="PANTHER" id="PTHR20919">
    <property type="entry name" value="HOMOSERINE O-SUCCINYLTRANSFERASE"/>
    <property type="match status" value="1"/>
</dbReference>
<dbReference type="EC" id="2.3.1.46" evidence="5"/>
<dbReference type="CDD" id="cd03131">
    <property type="entry name" value="GATase1_HTS"/>
    <property type="match status" value="1"/>
</dbReference>
<keyword evidence="7" id="KW-1185">Reference proteome</keyword>
<evidence type="ECO:0000256" key="4">
    <source>
        <dbReference type="ARBA" id="ARBA00023315"/>
    </source>
</evidence>
<evidence type="ECO:0000256" key="2">
    <source>
        <dbReference type="ARBA" id="ARBA00022605"/>
    </source>
</evidence>
<feature type="active site" description="Acyl-thioester intermediate" evidence="5">
    <location>
        <position position="142"/>
    </location>
</feature>
<dbReference type="Pfam" id="PF04204">
    <property type="entry name" value="HTS"/>
    <property type="match status" value="1"/>
</dbReference>
<dbReference type="SUPFAM" id="SSF52317">
    <property type="entry name" value="Class I glutamine amidotransferase-like"/>
    <property type="match status" value="1"/>
</dbReference>
<feature type="active site" evidence="5">
    <location>
        <position position="237"/>
    </location>
</feature>
<feature type="active site" description="Proton acceptor" evidence="5">
    <location>
        <position position="235"/>
    </location>
</feature>
<dbReference type="Gene3D" id="3.40.50.880">
    <property type="match status" value="1"/>
</dbReference>
<dbReference type="PIRSF" id="PIRSF000450">
    <property type="entry name" value="H_ser_succinyltr"/>
    <property type="match status" value="1"/>
</dbReference>
<comment type="similarity">
    <text evidence="5">Belongs to the MetA family.</text>
</comment>
<evidence type="ECO:0000313" key="6">
    <source>
        <dbReference type="EMBL" id="QVK24915.1"/>
    </source>
</evidence>
<comment type="caution">
    <text evidence="5">Lacks conserved residue(s) required for the propagation of feature annotation.</text>
</comment>
<name>A0ABX8DJM9_9GAMM</name>
<organism evidence="6 7">
    <name type="scientific">Shewanella dokdonensis</name>
    <dbReference type="NCBI Taxonomy" id="712036"/>
    <lineage>
        <taxon>Bacteria</taxon>
        <taxon>Pseudomonadati</taxon>
        <taxon>Pseudomonadota</taxon>
        <taxon>Gammaproteobacteria</taxon>
        <taxon>Alteromonadales</taxon>
        <taxon>Shewanellaceae</taxon>
        <taxon>Shewanella</taxon>
    </lineage>
</organism>
<sequence length="322" mass="37146">MPVRIPDNLPAADVLESENIFVMSESRAAMQDIRPMKVLILNLMPNKIETETQLLRLLSNTPLQVDIDLLRIHDKESKHTPLDHLNTFYRDFDEVRERNFDGLIITGAPLGKLDFEEVTYWDHIKEVIDWSQTHVTSVLFLCWAAHAGLFHLYGLKREILNNKCSGVFEHTRVKAHIPLLRGFDDVFYAPHSRYAQMNVAELKAHPQLQVLAESTEAGAYLVISKDHRNLFVTGHPEYRKGTLRDEYFRDLAAGIAPQIPKNYFRNDDPNAEPVARWFGHGNLLISNWLNYYVYQLTPYDLSDLSAKTPWEQANTKVLTGHR</sequence>
<evidence type="ECO:0000256" key="5">
    <source>
        <dbReference type="HAMAP-Rule" id="MF_00295"/>
    </source>
</evidence>
<comment type="subcellular location">
    <subcellularLocation>
        <location evidence="5">Cytoplasm</location>
    </subcellularLocation>
</comment>
<reference evidence="6 7" key="1">
    <citation type="journal article" date="2012" name="Int. J. Syst. Evol. Microbiol.">
        <title>Shewanella dokdonensis sp. nov., isolated from seawater.</title>
        <authorList>
            <person name="Sung H.R."/>
            <person name="Yoon J.H."/>
            <person name="Ghim S.Y."/>
        </authorList>
    </citation>
    <scope>NUCLEOTIDE SEQUENCE [LARGE SCALE GENOMIC DNA]</scope>
    <source>
        <strain evidence="6 7">DSM 23626</strain>
    </source>
</reference>
<dbReference type="GO" id="GO:0008899">
    <property type="term" value="F:homoserine O-succinyltransferase activity"/>
    <property type="evidence" value="ECO:0007669"/>
    <property type="project" value="UniProtKB-EC"/>
</dbReference>
<evidence type="ECO:0000256" key="1">
    <source>
        <dbReference type="ARBA" id="ARBA00022490"/>
    </source>
</evidence>
<dbReference type="InterPro" id="IPR029062">
    <property type="entry name" value="Class_I_gatase-like"/>
</dbReference>
<feature type="site" description="Important for acyl-CoA specificity" evidence="5">
    <location>
        <position position="111"/>
    </location>
</feature>
<keyword evidence="5" id="KW-0486">Methionine biosynthesis</keyword>
<dbReference type="EMBL" id="CP074572">
    <property type="protein sequence ID" value="QVK24915.1"/>
    <property type="molecule type" value="Genomic_DNA"/>
</dbReference>
<feature type="binding site" evidence="5">
    <location>
        <position position="192"/>
    </location>
    <ligand>
        <name>substrate</name>
    </ligand>
</feature>
<dbReference type="Proteomes" id="UP000676428">
    <property type="component" value="Chromosome"/>
</dbReference>
<dbReference type="PANTHER" id="PTHR20919:SF0">
    <property type="entry name" value="HOMOSERINE O-SUCCINYLTRANSFERASE"/>
    <property type="match status" value="1"/>
</dbReference>
<evidence type="ECO:0000256" key="3">
    <source>
        <dbReference type="ARBA" id="ARBA00022679"/>
    </source>
</evidence>
<feature type="binding site" evidence="5">
    <location>
        <position position="249"/>
    </location>
    <ligand>
        <name>substrate</name>
    </ligand>
</feature>
<comment type="catalytic activity">
    <reaction evidence="5">
        <text>L-homoserine + succinyl-CoA = O-succinyl-L-homoserine + CoA</text>
        <dbReference type="Rhea" id="RHEA:22008"/>
        <dbReference type="ChEBI" id="CHEBI:57287"/>
        <dbReference type="ChEBI" id="CHEBI:57292"/>
        <dbReference type="ChEBI" id="CHEBI:57476"/>
        <dbReference type="ChEBI" id="CHEBI:57661"/>
        <dbReference type="EC" id="2.3.1.46"/>
    </reaction>
</comment>
<evidence type="ECO:0000313" key="7">
    <source>
        <dbReference type="Proteomes" id="UP000676428"/>
    </source>
</evidence>
<dbReference type="HAMAP" id="MF_00295">
    <property type="entry name" value="MetA_acyltransf"/>
    <property type="match status" value="1"/>
</dbReference>
<dbReference type="InterPro" id="IPR005697">
    <property type="entry name" value="HST_MetA"/>
</dbReference>
<keyword evidence="1 5" id="KW-0963">Cytoplasm</keyword>
<keyword evidence="4 5" id="KW-0012">Acyltransferase</keyword>